<dbReference type="InterPro" id="IPR019079">
    <property type="entry name" value="Capsule_synth_CapA"/>
</dbReference>
<keyword evidence="5" id="KW-1185">Reference proteome</keyword>
<evidence type="ECO:0000313" key="4">
    <source>
        <dbReference type="EMBL" id="WAS92567.1"/>
    </source>
</evidence>
<dbReference type="InterPro" id="IPR052169">
    <property type="entry name" value="CW_Biosynth-Accessory"/>
</dbReference>
<name>A0ABY7H099_9BACT</name>
<dbReference type="SMART" id="SM00854">
    <property type="entry name" value="PGA_cap"/>
    <property type="match status" value="1"/>
</dbReference>
<comment type="similarity">
    <text evidence="1">Belongs to the CapA family.</text>
</comment>
<dbReference type="Pfam" id="PF09587">
    <property type="entry name" value="PGA_cap"/>
    <property type="match status" value="1"/>
</dbReference>
<accession>A0ABY7H099</accession>
<feature type="compositionally biased region" description="Low complexity" evidence="2">
    <location>
        <begin position="25"/>
        <end position="41"/>
    </location>
</feature>
<gene>
    <name evidence="4" type="ORF">O0S08_40830</name>
</gene>
<dbReference type="Gene3D" id="3.60.21.10">
    <property type="match status" value="1"/>
</dbReference>
<dbReference type="PANTHER" id="PTHR33393:SF13">
    <property type="entry name" value="PGA BIOSYNTHESIS PROTEIN CAPA"/>
    <property type="match status" value="1"/>
</dbReference>
<evidence type="ECO:0000259" key="3">
    <source>
        <dbReference type="SMART" id="SM00854"/>
    </source>
</evidence>
<dbReference type="SUPFAM" id="SSF56300">
    <property type="entry name" value="Metallo-dependent phosphatases"/>
    <property type="match status" value="1"/>
</dbReference>
<feature type="domain" description="Capsule synthesis protein CapA" evidence="3">
    <location>
        <begin position="66"/>
        <end position="327"/>
    </location>
</feature>
<dbReference type="EMBL" id="CP114040">
    <property type="protein sequence ID" value="WAS92567.1"/>
    <property type="molecule type" value="Genomic_DNA"/>
</dbReference>
<dbReference type="PANTHER" id="PTHR33393">
    <property type="entry name" value="POLYGLUTAMINE SYNTHESIS ACCESSORY PROTEIN RV0574C-RELATED"/>
    <property type="match status" value="1"/>
</dbReference>
<dbReference type="InterPro" id="IPR029052">
    <property type="entry name" value="Metallo-depent_PP-like"/>
</dbReference>
<proteinExistence type="inferred from homology"/>
<dbReference type="Proteomes" id="UP001164459">
    <property type="component" value="Chromosome"/>
</dbReference>
<dbReference type="CDD" id="cd07381">
    <property type="entry name" value="MPP_CapA"/>
    <property type="match status" value="1"/>
</dbReference>
<reference evidence="4" key="1">
    <citation type="submission" date="2022-11" db="EMBL/GenBank/DDBJ databases">
        <title>Minimal conservation of predation-associated metabolite biosynthetic gene clusters underscores biosynthetic potential of Myxococcota including descriptions for ten novel species: Archangium lansinium sp. nov., Myxococcus landrumus sp. nov., Nannocystis bai.</title>
        <authorList>
            <person name="Ahearne A."/>
            <person name="Stevens C."/>
            <person name="Dowd S."/>
        </authorList>
    </citation>
    <scope>NUCLEOTIDE SEQUENCE</scope>
    <source>
        <strain evidence="4">Fl3</strain>
    </source>
</reference>
<organism evidence="4 5">
    <name type="scientific">Nannocystis punicea</name>
    <dbReference type="NCBI Taxonomy" id="2995304"/>
    <lineage>
        <taxon>Bacteria</taxon>
        <taxon>Pseudomonadati</taxon>
        <taxon>Myxococcota</taxon>
        <taxon>Polyangia</taxon>
        <taxon>Nannocystales</taxon>
        <taxon>Nannocystaceae</taxon>
        <taxon>Nannocystis</taxon>
    </lineage>
</organism>
<feature type="region of interest" description="Disordered" evidence="2">
    <location>
        <begin position="1"/>
        <end position="41"/>
    </location>
</feature>
<evidence type="ECO:0000256" key="2">
    <source>
        <dbReference type="SAM" id="MobiDB-lite"/>
    </source>
</evidence>
<protein>
    <submittedName>
        <fullName evidence="4">CapA family protein</fullName>
    </submittedName>
</protein>
<evidence type="ECO:0000313" key="5">
    <source>
        <dbReference type="Proteomes" id="UP001164459"/>
    </source>
</evidence>
<sequence>MSAATGDARAVGSPATGGGEDMSVATGAAGPAAGGATASAPLPSPRAMPAGYLAFSRACEPGERIVVAAVGDLLLHHELQIQATLAKRRFRVLWENVEDLLAAADLTYANLEVPLAAGVLRSGEEVADPGLVFDRKVYTAYPRFNVHPSLALDLVTSGFDVVSTANNHALDRGPLGVDKTLTALDAAKLPHTGTRARGQAGPWHTVTKAGSFTVAWLACTLHTNMIADEAGQVLRCFDTPTGVADAVRALARTPGIDAVIVTPHWGKEYAPAATKQQTEFARRWAEAGATAIIGNHPHVLQPWESLTTGDGREVLVAYSLGNFVSHQPELPKRSTAIVYFGLGRAGKGPAFVTGAGYVPVHVRQTGEEFFAEAIDRVGGPDDSRAHIVANFGAANLLAADKPIEVTPQCRPPRE</sequence>
<evidence type="ECO:0000256" key="1">
    <source>
        <dbReference type="ARBA" id="ARBA00005662"/>
    </source>
</evidence>
<dbReference type="RefSeq" id="WP_269034924.1">
    <property type="nucleotide sequence ID" value="NZ_CP114040.1"/>
</dbReference>